<dbReference type="EMBL" id="JBFATE010000015">
    <property type="protein sequence ID" value="MEV5249355.1"/>
    <property type="molecule type" value="Genomic_DNA"/>
</dbReference>
<comment type="caution">
    <text evidence="1">The sequence shown here is derived from an EMBL/GenBank/DDBJ whole genome shotgun (WGS) entry which is preliminary data.</text>
</comment>
<reference evidence="1 2" key="1">
    <citation type="submission" date="2024-06" db="EMBL/GenBank/DDBJ databases">
        <title>The Natural Products Discovery Center: Release of the First 8490 Sequenced Strains for Exploring Actinobacteria Biosynthetic Diversity.</title>
        <authorList>
            <person name="Kalkreuter E."/>
            <person name="Kautsar S.A."/>
            <person name="Yang D."/>
            <person name="Bader C.D."/>
            <person name="Teijaro C.N."/>
            <person name="Fluegel L."/>
            <person name="Davis C.M."/>
            <person name="Simpson J.R."/>
            <person name="Lauterbach L."/>
            <person name="Steele A.D."/>
            <person name="Gui C."/>
            <person name="Meng S."/>
            <person name="Li G."/>
            <person name="Viehrig K."/>
            <person name="Ye F."/>
            <person name="Su P."/>
            <person name="Kiefer A.F."/>
            <person name="Nichols A."/>
            <person name="Cepeda A.J."/>
            <person name="Yan W."/>
            <person name="Fan B."/>
            <person name="Jiang Y."/>
            <person name="Adhikari A."/>
            <person name="Zheng C.-J."/>
            <person name="Schuster L."/>
            <person name="Cowan T.M."/>
            <person name="Smanski M.J."/>
            <person name="Chevrette M.G."/>
            <person name="De Carvalho L.P.S."/>
            <person name="Shen B."/>
        </authorList>
    </citation>
    <scope>NUCLEOTIDE SEQUENCE [LARGE SCALE GENOMIC DNA]</scope>
    <source>
        <strain evidence="1 2">NPDC052768</strain>
    </source>
</reference>
<dbReference type="Proteomes" id="UP001552527">
    <property type="component" value="Unassembled WGS sequence"/>
</dbReference>
<gene>
    <name evidence="1" type="ORF">AB0K95_29425</name>
</gene>
<evidence type="ECO:0000313" key="1">
    <source>
        <dbReference type="EMBL" id="MEV5249355.1"/>
    </source>
</evidence>
<evidence type="ECO:0000313" key="2">
    <source>
        <dbReference type="Proteomes" id="UP001552527"/>
    </source>
</evidence>
<sequence>MKLPDAGAWAFLLVLGLGAVGLAVGQLMESDLEPGDLVRRRDRRERIRGDRRRVRGDWRQ</sequence>
<organism evidence="1 2">
    <name type="scientific">Streptomyces werraensis</name>
    <dbReference type="NCBI Taxonomy" id="68284"/>
    <lineage>
        <taxon>Bacteria</taxon>
        <taxon>Bacillati</taxon>
        <taxon>Actinomycetota</taxon>
        <taxon>Actinomycetes</taxon>
        <taxon>Kitasatosporales</taxon>
        <taxon>Streptomycetaceae</taxon>
        <taxon>Streptomyces</taxon>
    </lineage>
</organism>
<keyword evidence="2" id="KW-1185">Reference proteome</keyword>
<accession>A0ABV3JMH7</accession>
<protein>
    <submittedName>
        <fullName evidence="1">Uncharacterized protein</fullName>
    </submittedName>
</protein>
<name>A0ABV3JMH7_9ACTN</name>
<proteinExistence type="predicted"/>